<feature type="chain" id="PRO_5046254835" evidence="3">
    <location>
        <begin position="19"/>
        <end position="343"/>
    </location>
</feature>
<keyword evidence="2" id="KW-0812">Transmembrane</keyword>
<accession>A0ABM5L2Z1</accession>
<dbReference type="EnsemblMetazoa" id="XM_050660852.1">
    <property type="protein sequence ID" value="XP_050516809.1"/>
    <property type="gene ID" value="LOC126891630"/>
</dbReference>
<reference evidence="4" key="1">
    <citation type="submission" date="2025-05" db="UniProtKB">
        <authorList>
            <consortium name="EnsemblMetazoa"/>
        </authorList>
    </citation>
    <scope>IDENTIFICATION</scope>
</reference>
<protein>
    <submittedName>
        <fullName evidence="4">Uncharacterized protein</fullName>
    </submittedName>
</protein>
<feature type="signal peptide" evidence="3">
    <location>
        <begin position="1"/>
        <end position="18"/>
    </location>
</feature>
<dbReference type="GeneID" id="126891630"/>
<keyword evidence="2" id="KW-1133">Transmembrane helix</keyword>
<feature type="compositionally biased region" description="Low complexity" evidence="1">
    <location>
        <begin position="255"/>
        <end position="264"/>
    </location>
</feature>
<dbReference type="RefSeq" id="XP_050516809.1">
    <property type="nucleotide sequence ID" value="XM_050660852.1"/>
</dbReference>
<evidence type="ECO:0000256" key="1">
    <source>
        <dbReference type="SAM" id="MobiDB-lite"/>
    </source>
</evidence>
<evidence type="ECO:0000313" key="5">
    <source>
        <dbReference type="Proteomes" id="UP001652700"/>
    </source>
</evidence>
<organism evidence="4 5">
    <name type="scientific">Diabrotica virgifera virgifera</name>
    <name type="common">western corn rootworm</name>
    <dbReference type="NCBI Taxonomy" id="50390"/>
    <lineage>
        <taxon>Eukaryota</taxon>
        <taxon>Metazoa</taxon>
        <taxon>Ecdysozoa</taxon>
        <taxon>Arthropoda</taxon>
        <taxon>Hexapoda</taxon>
        <taxon>Insecta</taxon>
        <taxon>Pterygota</taxon>
        <taxon>Neoptera</taxon>
        <taxon>Endopterygota</taxon>
        <taxon>Coleoptera</taxon>
        <taxon>Polyphaga</taxon>
        <taxon>Cucujiformia</taxon>
        <taxon>Chrysomeloidea</taxon>
        <taxon>Chrysomelidae</taxon>
        <taxon>Galerucinae</taxon>
        <taxon>Diabroticina</taxon>
        <taxon>Diabroticites</taxon>
        <taxon>Diabrotica</taxon>
    </lineage>
</organism>
<evidence type="ECO:0000256" key="2">
    <source>
        <dbReference type="SAM" id="Phobius"/>
    </source>
</evidence>
<feature type="region of interest" description="Disordered" evidence="1">
    <location>
        <begin position="280"/>
        <end position="311"/>
    </location>
</feature>
<feature type="region of interest" description="Disordered" evidence="1">
    <location>
        <begin position="245"/>
        <end position="264"/>
    </location>
</feature>
<keyword evidence="2" id="KW-0472">Membrane</keyword>
<sequence length="343" mass="38791">MIKTLILFLFLTNGCVFSVINENVIDFRKSCSSNSLKTLFLPSKEGDIDNFVIYVSRNNSKCQLDMFSTFQNVGLIVVLEFDKKMECKPGELIVQDDNIIDVCAKKIHQIYLHPKIVDHILVKLNFSVVNISSNIKLVITAAYTLSRQLTSCKEIGKIPCVVGNRTVCIGRSLECDGEINCGTKERFDENIEVCKVSGGKILQVVMFTFAVILFGLFTIYHMVKKSMKCDPVHFFFCDKPFNRSTAKPQTKPMKKSTSQDSSSKSAEEYLTTVYFSSYQLPPSTPSESNKNSDFEKSSHPTTLASPSIRRLSEKVKKNMMLPSTEELLPKFTFYSTQTRTKFP</sequence>
<keyword evidence="3" id="KW-0732">Signal</keyword>
<feature type="compositionally biased region" description="Polar residues" evidence="1">
    <location>
        <begin position="280"/>
        <end position="289"/>
    </location>
</feature>
<evidence type="ECO:0000313" key="4">
    <source>
        <dbReference type="EnsemblMetazoa" id="XP_050516809.1"/>
    </source>
</evidence>
<name>A0ABM5L2Z1_DIAVI</name>
<proteinExistence type="predicted"/>
<dbReference type="Proteomes" id="UP001652700">
    <property type="component" value="Unplaced"/>
</dbReference>
<feature type="transmembrane region" description="Helical" evidence="2">
    <location>
        <begin position="201"/>
        <end position="220"/>
    </location>
</feature>
<keyword evidence="5" id="KW-1185">Reference proteome</keyword>
<evidence type="ECO:0000256" key="3">
    <source>
        <dbReference type="SAM" id="SignalP"/>
    </source>
</evidence>